<comment type="caution">
    <text evidence="8">The sequence shown here is derived from an EMBL/GenBank/DDBJ whole genome shotgun (WGS) entry which is preliminary data.</text>
</comment>
<evidence type="ECO:0000256" key="3">
    <source>
        <dbReference type="ARBA" id="ARBA00022552"/>
    </source>
</evidence>
<dbReference type="AlphaFoldDB" id="A0A2C5Y8Y2"/>
<dbReference type="CDD" id="cd11372">
    <property type="entry name" value="RNase_PH_RRP46"/>
    <property type="match status" value="1"/>
</dbReference>
<evidence type="ECO:0000313" key="8">
    <source>
        <dbReference type="EMBL" id="PHH64176.1"/>
    </source>
</evidence>
<evidence type="ECO:0000259" key="7">
    <source>
        <dbReference type="Pfam" id="PF03725"/>
    </source>
</evidence>
<dbReference type="GO" id="GO:0034475">
    <property type="term" value="P:U4 snRNA 3'-end processing"/>
    <property type="evidence" value="ECO:0007669"/>
    <property type="project" value="TreeGrafter"/>
</dbReference>
<dbReference type="Proteomes" id="UP000226192">
    <property type="component" value="Unassembled WGS sequence"/>
</dbReference>
<dbReference type="GO" id="GO:0071051">
    <property type="term" value="P:poly(A)-dependent snoRNA 3'-end processing"/>
    <property type="evidence" value="ECO:0007669"/>
    <property type="project" value="TreeGrafter"/>
</dbReference>
<organism evidence="8 9">
    <name type="scientific">Ophiocordyceps australis</name>
    <dbReference type="NCBI Taxonomy" id="1399860"/>
    <lineage>
        <taxon>Eukaryota</taxon>
        <taxon>Fungi</taxon>
        <taxon>Dikarya</taxon>
        <taxon>Ascomycota</taxon>
        <taxon>Pezizomycotina</taxon>
        <taxon>Sordariomycetes</taxon>
        <taxon>Hypocreomycetidae</taxon>
        <taxon>Hypocreales</taxon>
        <taxon>Ophiocordycipitaceae</taxon>
        <taxon>Ophiocordyceps</taxon>
    </lineage>
</organism>
<dbReference type="InterPro" id="IPR015847">
    <property type="entry name" value="ExoRNase_PH_dom2"/>
</dbReference>
<dbReference type="InterPro" id="IPR027408">
    <property type="entry name" value="PNPase/RNase_PH_dom_sf"/>
</dbReference>
<evidence type="ECO:0000256" key="5">
    <source>
        <dbReference type="ARBA" id="ARBA00023242"/>
    </source>
</evidence>
<dbReference type="STRING" id="1399860.A0A2C5Y8Y2"/>
<sequence length="252" mass="26840">MRSSAGEPRAELSMLPKADGSATFSHGGFSVTAAVNGPIEAPKREESAFEAQVDVIVRPAAGVGGTAERQLEWIVQSALRQLITVGSFPRCMFQVTLQVLEMPENVYANTKLLQAQLNLAIIPALVHAAMLGLVSAAVPLKSIATAVTVAFGGRDGKVEMIIDPDARETATAESVHVLGFTSDGELLMAESTGCFLVEQWEQALEAGRRMCCGGRDSGIDTVMTGDGLESPSVKAFIRAQVETQTLEDLYWK</sequence>
<dbReference type="GO" id="GO:0000176">
    <property type="term" value="C:nuclear exosome (RNase complex)"/>
    <property type="evidence" value="ECO:0007669"/>
    <property type="project" value="TreeGrafter"/>
</dbReference>
<evidence type="ECO:0000256" key="4">
    <source>
        <dbReference type="ARBA" id="ARBA00022835"/>
    </source>
</evidence>
<dbReference type="InterPro" id="IPR020568">
    <property type="entry name" value="Ribosomal_Su5_D2-typ_SF"/>
</dbReference>
<comment type="similarity">
    <text evidence="2">Belongs to the RNase PH family.</text>
</comment>
<dbReference type="GO" id="GO:0000177">
    <property type="term" value="C:cytoplasmic exosome (RNase complex)"/>
    <property type="evidence" value="ECO:0007669"/>
    <property type="project" value="TreeGrafter"/>
</dbReference>
<evidence type="ECO:0000259" key="6">
    <source>
        <dbReference type="Pfam" id="PF01138"/>
    </source>
</evidence>
<gene>
    <name evidence="8" type="ORF">CDD81_4923</name>
</gene>
<dbReference type="InterPro" id="IPR036345">
    <property type="entry name" value="ExoRNase_PH_dom2_sf"/>
</dbReference>
<dbReference type="GO" id="GO:0006364">
    <property type="term" value="P:rRNA processing"/>
    <property type="evidence" value="ECO:0007669"/>
    <property type="project" value="UniProtKB-KW"/>
</dbReference>
<proteinExistence type="inferred from homology"/>
<dbReference type="OrthoDB" id="27298at2759"/>
<dbReference type="GO" id="GO:0003723">
    <property type="term" value="F:RNA binding"/>
    <property type="evidence" value="ECO:0007669"/>
    <property type="project" value="TreeGrafter"/>
</dbReference>
<dbReference type="Gene3D" id="3.30.230.70">
    <property type="entry name" value="GHMP Kinase, N-terminal domain"/>
    <property type="match status" value="1"/>
</dbReference>
<dbReference type="Pfam" id="PF01138">
    <property type="entry name" value="RNase_PH"/>
    <property type="match status" value="1"/>
</dbReference>
<dbReference type="GO" id="GO:0005730">
    <property type="term" value="C:nucleolus"/>
    <property type="evidence" value="ECO:0007669"/>
    <property type="project" value="TreeGrafter"/>
</dbReference>
<feature type="domain" description="Exoribonuclease phosphorolytic" evidence="7">
    <location>
        <begin position="146"/>
        <end position="208"/>
    </location>
</feature>
<dbReference type="PANTHER" id="PTHR11953">
    <property type="entry name" value="EXOSOME COMPLEX COMPONENT"/>
    <property type="match status" value="1"/>
</dbReference>
<dbReference type="GO" id="GO:0016075">
    <property type="term" value="P:rRNA catabolic process"/>
    <property type="evidence" value="ECO:0007669"/>
    <property type="project" value="TreeGrafter"/>
</dbReference>
<name>A0A2C5Y8Y2_9HYPO</name>
<comment type="subcellular location">
    <subcellularLocation>
        <location evidence="1">Nucleus</location>
    </subcellularLocation>
</comment>
<dbReference type="PANTHER" id="PTHR11953:SF1">
    <property type="entry name" value="EXOSOME COMPLEX COMPONENT RRP46"/>
    <property type="match status" value="1"/>
</dbReference>
<dbReference type="SUPFAM" id="SSF55666">
    <property type="entry name" value="Ribonuclease PH domain 2-like"/>
    <property type="match status" value="1"/>
</dbReference>
<evidence type="ECO:0000256" key="1">
    <source>
        <dbReference type="ARBA" id="ARBA00004123"/>
    </source>
</evidence>
<keyword evidence="4" id="KW-0271">Exosome</keyword>
<feature type="domain" description="Exoribonuclease phosphorolytic" evidence="6">
    <location>
        <begin position="10"/>
        <end position="139"/>
    </location>
</feature>
<dbReference type="InterPro" id="IPR001247">
    <property type="entry name" value="ExoRNase_PH_dom1"/>
</dbReference>
<evidence type="ECO:0000256" key="2">
    <source>
        <dbReference type="ARBA" id="ARBA00006678"/>
    </source>
</evidence>
<evidence type="ECO:0000313" key="9">
    <source>
        <dbReference type="Proteomes" id="UP000226192"/>
    </source>
</evidence>
<dbReference type="GO" id="GO:0071028">
    <property type="term" value="P:nuclear mRNA surveillance"/>
    <property type="evidence" value="ECO:0007669"/>
    <property type="project" value="TreeGrafter"/>
</dbReference>
<keyword evidence="5" id="KW-0539">Nucleus</keyword>
<protein>
    <submittedName>
        <fullName evidence="8">Uncharacterized protein</fullName>
    </submittedName>
</protein>
<dbReference type="InterPro" id="IPR050080">
    <property type="entry name" value="RNase_PH"/>
</dbReference>
<dbReference type="EMBL" id="NJET01000035">
    <property type="protein sequence ID" value="PHH64176.1"/>
    <property type="molecule type" value="Genomic_DNA"/>
</dbReference>
<accession>A0A2C5Y8Y2</accession>
<keyword evidence="9" id="KW-1185">Reference proteome</keyword>
<keyword evidence="3" id="KW-0698">rRNA processing</keyword>
<reference evidence="8 9" key="1">
    <citation type="submission" date="2017-06" db="EMBL/GenBank/DDBJ databases">
        <title>Ant-infecting Ophiocordyceps genomes reveal a high diversity of potential behavioral manipulation genes and a possible major role for enterotoxins.</title>
        <authorList>
            <person name="De Bekker C."/>
            <person name="Evans H.C."/>
            <person name="Brachmann A."/>
            <person name="Hughes D.P."/>
        </authorList>
    </citation>
    <scope>NUCLEOTIDE SEQUENCE [LARGE SCALE GENOMIC DNA]</scope>
    <source>
        <strain evidence="8 9">Map64</strain>
    </source>
</reference>
<dbReference type="Pfam" id="PF03725">
    <property type="entry name" value="RNase_PH_C"/>
    <property type="match status" value="1"/>
</dbReference>
<dbReference type="SUPFAM" id="SSF54211">
    <property type="entry name" value="Ribosomal protein S5 domain 2-like"/>
    <property type="match status" value="1"/>
</dbReference>